<dbReference type="Gene3D" id="3.90.226.10">
    <property type="entry name" value="2-enoyl-CoA Hydratase, Chain A, domain 1"/>
    <property type="match status" value="1"/>
</dbReference>
<dbReference type="PANTHER" id="PTHR43612">
    <property type="entry name" value="TRIFUNCTIONAL ENZYME SUBUNIT ALPHA"/>
    <property type="match status" value="1"/>
</dbReference>
<evidence type="ECO:0000313" key="3">
    <source>
        <dbReference type="Proteomes" id="UP000285530"/>
    </source>
</evidence>
<evidence type="ECO:0000313" key="2">
    <source>
        <dbReference type="EMBL" id="RJL05523.1"/>
    </source>
</evidence>
<reference evidence="2 3" key="1">
    <citation type="submission" date="2018-09" db="EMBL/GenBank/DDBJ databases">
        <title>Paracoccus onubensis nov. sp. a moderate halophilic bacterium isolated from Gruta de las Maravillas (Aracena, Spain).</title>
        <authorList>
            <person name="Jurado V."/>
            <person name="Gutierrez-Patricio S."/>
            <person name="Gonzalez-Pimentel J.L."/>
            <person name="Laiz L."/>
            <person name="Saiz-Jimenez C."/>
        </authorList>
    </citation>
    <scope>NUCLEOTIDE SEQUENCE [LARGE SCALE GENOMIC DNA]</scope>
    <source>
        <strain evidence="2 3">DSM 19484</strain>
    </source>
</reference>
<dbReference type="GO" id="GO:0004300">
    <property type="term" value="F:enoyl-CoA hydratase activity"/>
    <property type="evidence" value="ECO:0007669"/>
    <property type="project" value="TreeGrafter"/>
</dbReference>
<comment type="caution">
    <text evidence="2">The sequence shown here is derived from an EMBL/GenBank/DDBJ whole genome shotgun (WGS) entry which is preliminary data.</text>
</comment>
<dbReference type="InterPro" id="IPR018376">
    <property type="entry name" value="Enoyl-CoA_hyd/isom_CS"/>
</dbReference>
<sequence>MSEAISVSVDAEGIAELRWDDPARKVNVFSAAEIAEFAAIVTRIRDDNAIRGVLITSGKGSFHAGADLNMVSGFFDMSAADLWEIMSLVMTSFYRLETCGKPVVAALNGHCLGGGFEMALAAHARFVADDPRIRIGLPEAGLGLMPGFGGTQRMARIAPWKQAAEDIMEGRCHDPQTALSLGLVGGVVPADGLEAAARDWLWCTCEAKQPWAVRGYRPPGAAADFEQYFTALNAALIRDGAADRPERRLIAETLYHGLQLPIEPALRHEVRCFIELAGMPDVRSTMRQRFFGEAA</sequence>
<dbReference type="Proteomes" id="UP000285530">
    <property type="component" value="Unassembled WGS sequence"/>
</dbReference>
<dbReference type="InterPro" id="IPR050136">
    <property type="entry name" value="FA_oxidation_alpha_subunit"/>
</dbReference>
<dbReference type="PROSITE" id="PS00166">
    <property type="entry name" value="ENOYL_COA_HYDRATASE"/>
    <property type="match status" value="1"/>
</dbReference>
<comment type="similarity">
    <text evidence="1">Belongs to the enoyl-CoA hydratase/isomerase family.</text>
</comment>
<dbReference type="RefSeq" id="WP_119885832.1">
    <property type="nucleotide sequence ID" value="NZ_CP067169.1"/>
</dbReference>
<dbReference type="GO" id="GO:0016509">
    <property type="term" value="F:long-chain (3S)-3-hydroxyacyl-CoA dehydrogenase (NAD+) activity"/>
    <property type="evidence" value="ECO:0007669"/>
    <property type="project" value="TreeGrafter"/>
</dbReference>
<evidence type="ECO:0000256" key="1">
    <source>
        <dbReference type="RuleBase" id="RU003707"/>
    </source>
</evidence>
<dbReference type="CDD" id="cd06558">
    <property type="entry name" value="crotonase-like"/>
    <property type="match status" value="1"/>
</dbReference>
<dbReference type="OrthoDB" id="9771883at2"/>
<proteinExistence type="inferred from homology"/>
<accession>A0A418ZYD0</accession>
<dbReference type="Pfam" id="PF00378">
    <property type="entry name" value="ECH_1"/>
    <property type="match status" value="1"/>
</dbReference>
<dbReference type="EMBL" id="QZEV01000022">
    <property type="protein sequence ID" value="RJL05523.1"/>
    <property type="molecule type" value="Genomic_DNA"/>
</dbReference>
<organism evidence="2 3">
    <name type="scientific">Paracoccus aestuarii</name>
    <dbReference type="NCBI Taxonomy" id="453842"/>
    <lineage>
        <taxon>Bacteria</taxon>
        <taxon>Pseudomonadati</taxon>
        <taxon>Pseudomonadota</taxon>
        <taxon>Alphaproteobacteria</taxon>
        <taxon>Rhodobacterales</taxon>
        <taxon>Paracoccaceae</taxon>
        <taxon>Paracoccus</taxon>
    </lineage>
</organism>
<gene>
    <name evidence="2" type="ORF">D3P06_06725</name>
</gene>
<dbReference type="PANTHER" id="PTHR43612:SF3">
    <property type="entry name" value="TRIFUNCTIONAL ENZYME SUBUNIT ALPHA, MITOCHONDRIAL"/>
    <property type="match status" value="1"/>
</dbReference>
<dbReference type="InterPro" id="IPR029045">
    <property type="entry name" value="ClpP/crotonase-like_dom_sf"/>
</dbReference>
<dbReference type="AlphaFoldDB" id="A0A418ZYD0"/>
<dbReference type="InterPro" id="IPR001753">
    <property type="entry name" value="Enoyl-CoA_hydra/iso"/>
</dbReference>
<dbReference type="SUPFAM" id="SSF52096">
    <property type="entry name" value="ClpP/crotonase"/>
    <property type="match status" value="1"/>
</dbReference>
<protein>
    <submittedName>
        <fullName evidence="2">Enoyl-CoA hydratase/isomerase family protein</fullName>
    </submittedName>
</protein>
<keyword evidence="2" id="KW-0413">Isomerase</keyword>
<name>A0A418ZYD0_9RHOB</name>
<dbReference type="GO" id="GO:0016853">
    <property type="term" value="F:isomerase activity"/>
    <property type="evidence" value="ECO:0007669"/>
    <property type="project" value="UniProtKB-KW"/>
</dbReference>
<dbReference type="GO" id="GO:0006635">
    <property type="term" value="P:fatty acid beta-oxidation"/>
    <property type="evidence" value="ECO:0007669"/>
    <property type="project" value="TreeGrafter"/>
</dbReference>
<keyword evidence="3" id="KW-1185">Reference proteome</keyword>